<gene>
    <name evidence="3" type="ORF">BP6252_09997</name>
</gene>
<dbReference type="STRING" id="1849047.A0A3D8QX42"/>
<name>A0A3D8QX42_9HELO</name>
<dbReference type="OrthoDB" id="10042665at2759"/>
<reference evidence="3 4" key="1">
    <citation type="journal article" date="2018" name="IMA Fungus">
        <title>IMA Genome-F 9: Draft genome sequence of Annulohypoxylon stygium, Aspergillus mulundensis, Berkeleyomyces basicola (syn. Thielaviopsis basicola), Ceratocystis smalleyi, two Cercospora beticola strains, Coleophoma cylindrospora, Fusarium fracticaudum, Phialophora cf. hyalina, and Morchella septimelata.</title>
        <authorList>
            <person name="Wingfield B.D."/>
            <person name="Bills G.F."/>
            <person name="Dong Y."/>
            <person name="Huang W."/>
            <person name="Nel W.J."/>
            <person name="Swalarsk-Parry B.S."/>
            <person name="Vaghefi N."/>
            <person name="Wilken P.M."/>
            <person name="An Z."/>
            <person name="de Beer Z.W."/>
            <person name="De Vos L."/>
            <person name="Chen L."/>
            <person name="Duong T.A."/>
            <person name="Gao Y."/>
            <person name="Hammerbacher A."/>
            <person name="Kikkert J.R."/>
            <person name="Li Y."/>
            <person name="Li H."/>
            <person name="Li K."/>
            <person name="Li Q."/>
            <person name="Liu X."/>
            <person name="Ma X."/>
            <person name="Naidoo K."/>
            <person name="Pethybridge S.J."/>
            <person name="Sun J."/>
            <person name="Steenkamp E.T."/>
            <person name="van der Nest M.A."/>
            <person name="van Wyk S."/>
            <person name="Wingfield M.J."/>
            <person name="Xiong C."/>
            <person name="Yue Q."/>
            <person name="Zhang X."/>
        </authorList>
    </citation>
    <scope>NUCLEOTIDE SEQUENCE [LARGE SCALE GENOMIC DNA]</scope>
    <source>
        <strain evidence="3 4">BP6252</strain>
    </source>
</reference>
<protein>
    <recommendedName>
        <fullName evidence="2">AAA+ ATPase domain-containing protein</fullName>
    </recommendedName>
</protein>
<dbReference type="GO" id="GO:0005524">
    <property type="term" value="F:ATP binding"/>
    <property type="evidence" value="ECO:0007669"/>
    <property type="project" value="InterPro"/>
</dbReference>
<proteinExistence type="predicted"/>
<dbReference type="InterPro" id="IPR003593">
    <property type="entry name" value="AAA+_ATPase"/>
</dbReference>
<dbReference type="AlphaFoldDB" id="A0A3D8QX42"/>
<dbReference type="GO" id="GO:0016887">
    <property type="term" value="F:ATP hydrolysis activity"/>
    <property type="evidence" value="ECO:0007669"/>
    <property type="project" value="InterPro"/>
</dbReference>
<dbReference type="EMBL" id="PDLM01000011">
    <property type="protein sequence ID" value="RDW66362.1"/>
    <property type="molecule type" value="Genomic_DNA"/>
</dbReference>
<dbReference type="CDD" id="cd19481">
    <property type="entry name" value="RecA-like_protease"/>
    <property type="match status" value="1"/>
</dbReference>
<comment type="caution">
    <text evidence="3">The sequence shown here is derived from an EMBL/GenBank/DDBJ whole genome shotgun (WGS) entry which is preliminary data.</text>
</comment>
<dbReference type="Pfam" id="PF22942">
    <property type="entry name" value="DUF7025"/>
    <property type="match status" value="1"/>
</dbReference>
<dbReference type="PANTHER" id="PTHR46411">
    <property type="entry name" value="FAMILY ATPASE, PUTATIVE-RELATED"/>
    <property type="match status" value="1"/>
</dbReference>
<dbReference type="InterPro" id="IPR027417">
    <property type="entry name" value="P-loop_NTPase"/>
</dbReference>
<keyword evidence="4" id="KW-1185">Reference proteome</keyword>
<accession>A0A3D8QX42</accession>
<dbReference type="SUPFAM" id="SSF52540">
    <property type="entry name" value="P-loop containing nucleoside triphosphate hydrolases"/>
    <property type="match status" value="1"/>
</dbReference>
<evidence type="ECO:0000313" key="4">
    <source>
        <dbReference type="Proteomes" id="UP000256645"/>
    </source>
</evidence>
<feature type="region of interest" description="Disordered" evidence="1">
    <location>
        <begin position="289"/>
        <end position="319"/>
    </location>
</feature>
<evidence type="ECO:0000256" key="1">
    <source>
        <dbReference type="SAM" id="MobiDB-lite"/>
    </source>
</evidence>
<dbReference type="InterPro" id="IPR003959">
    <property type="entry name" value="ATPase_AAA_core"/>
</dbReference>
<dbReference type="Proteomes" id="UP000256645">
    <property type="component" value="Unassembled WGS sequence"/>
</dbReference>
<feature type="compositionally biased region" description="Pro residues" evidence="1">
    <location>
        <begin position="296"/>
        <end position="307"/>
    </location>
</feature>
<evidence type="ECO:0000259" key="2">
    <source>
        <dbReference type="SMART" id="SM00382"/>
    </source>
</evidence>
<dbReference type="Gene3D" id="3.40.50.300">
    <property type="entry name" value="P-loop containing nucleotide triphosphate hydrolases"/>
    <property type="match status" value="1"/>
</dbReference>
<dbReference type="InterPro" id="IPR054289">
    <property type="entry name" value="DUF7025"/>
</dbReference>
<sequence>MSNIKESKAEAGTSMTSNKRLLRVDQVWSRKDRQIHFIKSASAKTKQDRFSRYSLVVRRIIDRKGALSSVEVDIKSPKLTGILINIFKNVEGLRLTRSIPMLDVRTFFYARGGLEESLQEESSKDLPDKDLIEDIRTALAFLDEECESTTANLKSLLPHGDIMFDHLWAIFPPHSVLYSSTNALQQPRALGFSSARYTKGPSGEEVFLVSARMIHHSGDKPGWAMETFQIRAFEGSQKIRSLPIYPLQFHSDPDGVRLELLARGHVYLELAEKPTCKDYRDLAVKSVDRNRINGPPRGPPGIPPGMLPPGMQQPTEHTGELEDRFDATGRIMVDPVAFSKHKPNSLLLEPRVTQPVDTKKLTDDEIMLCNYKLFGFSFRAKEWGAFAVSQTTEVAWNESAFDRLILDDKKRRMIRVLIESHRTDDMVFEDIVSGKGQGLVGLLSGSPGVGKTLTAEAVAELSRRPLYIISAGELGVNILATDDRLSMALEITRRWGCVLLIDEADVFLHKRDIADLNRNALVSLFLRRLEYFQGIMILTTNRNEDIDEAFKSRIHFKFHYPPLDAKSRFTLWKDFLGHIPSDITISDLSDEELQALAEHPLNGREIKNAVSCAASIVRSTQEPMTITLLKDILGSLFDDCDQYNKSL</sequence>
<feature type="domain" description="AAA+ ATPase" evidence="2">
    <location>
        <begin position="437"/>
        <end position="564"/>
    </location>
</feature>
<organism evidence="3 4">
    <name type="scientific">Coleophoma cylindrospora</name>
    <dbReference type="NCBI Taxonomy" id="1849047"/>
    <lineage>
        <taxon>Eukaryota</taxon>
        <taxon>Fungi</taxon>
        <taxon>Dikarya</taxon>
        <taxon>Ascomycota</taxon>
        <taxon>Pezizomycotina</taxon>
        <taxon>Leotiomycetes</taxon>
        <taxon>Helotiales</taxon>
        <taxon>Dermateaceae</taxon>
        <taxon>Coleophoma</taxon>
    </lineage>
</organism>
<dbReference type="Pfam" id="PF00004">
    <property type="entry name" value="AAA"/>
    <property type="match status" value="1"/>
</dbReference>
<dbReference type="SMART" id="SM00382">
    <property type="entry name" value="AAA"/>
    <property type="match status" value="1"/>
</dbReference>
<evidence type="ECO:0000313" key="3">
    <source>
        <dbReference type="EMBL" id="RDW66362.1"/>
    </source>
</evidence>
<dbReference type="PANTHER" id="PTHR46411:SF2">
    <property type="entry name" value="AAA+ ATPASE DOMAIN-CONTAINING PROTEIN"/>
    <property type="match status" value="1"/>
</dbReference>